<dbReference type="AlphaFoldDB" id="A0A0D3JLM8"/>
<dbReference type="HOGENOM" id="CLU_1095950_0_0_1"/>
<feature type="coiled-coil region" evidence="1">
    <location>
        <begin position="114"/>
        <end position="190"/>
    </location>
</feature>
<evidence type="ECO:0000313" key="4">
    <source>
        <dbReference type="EnsemblProtists" id="EOD24413"/>
    </source>
</evidence>
<evidence type="ECO:0000256" key="2">
    <source>
        <dbReference type="SAM" id="MobiDB-lite"/>
    </source>
</evidence>
<feature type="compositionally biased region" description="Basic residues" evidence="2">
    <location>
        <begin position="56"/>
        <end position="66"/>
    </location>
</feature>
<evidence type="ECO:0000256" key="3">
    <source>
        <dbReference type="SAM" id="SignalP"/>
    </source>
</evidence>
<dbReference type="EnsemblProtists" id="EOD11524">
    <property type="protein sequence ID" value="EOD11524"/>
    <property type="gene ID" value="EMIHUDRAFT_446083"/>
</dbReference>
<keyword evidence="5" id="KW-1185">Reference proteome</keyword>
<dbReference type="RefSeq" id="XP_005763953.1">
    <property type="nucleotide sequence ID" value="XM_005763896.1"/>
</dbReference>
<feature type="signal peptide" evidence="3">
    <location>
        <begin position="1"/>
        <end position="20"/>
    </location>
</feature>
<evidence type="ECO:0000256" key="1">
    <source>
        <dbReference type="SAM" id="Coils"/>
    </source>
</evidence>
<feature type="chain" id="PRO_5044053585" evidence="3">
    <location>
        <begin position="21"/>
        <end position="254"/>
    </location>
</feature>
<feature type="region of interest" description="Disordered" evidence="2">
    <location>
        <begin position="51"/>
        <end position="79"/>
    </location>
</feature>
<sequence length="254" mass="25700">MLAAIVAASLSLLLRPSIHISRPNGAAAAANVAPCLAVASAPSRATALLMAGPRKTQPKSAKKAKAKPAPPSPPPQWKQDVDAKIEAKKAEIAGSVAAAKAEAARLAALPGQKAEEAQQAAAAAQAAAEAKVEAAKQAATEAQEEAARLAALPGQTFAAAELALSRPLKILSLEEEEAELRLQLEALVASQRGVEETLGRVTAERAALEREDAEAAAGGETVIGKVVPIAAGVGKAVAAVNRLTTSLPLPKKAE</sequence>
<dbReference type="Proteomes" id="UP000013827">
    <property type="component" value="Unassembled WGS sequence"/>
</dbReference>
<proteinExistence type="predicted"/>
<dbReference type="EnsemblProtists" id="EOD24413">
    <property type="protein sequence ID" value="EOD24413"/>
    <property type="gene ID" value="EMIHUDRAFT_443857"/>
</dbReference>
<dbReference type="GeneID" id="17257679"/>
<dbReference type="PaxDb" id="2903-EOD11524"/>
<organism evidence="4 5">
    <name type="scientific">Emiliania huxleyi (strain CCMP1516)</name>
    <dbReference type="NCBI Taxonomy" id="280463"/>
    <lineage>
        <taxon>Eukaryota</taxon>
        <taxon>Haptista</taxon>
        <taxon>Haptophyta</taxon>
        <taxon>Prymnesiophyceae</taxon>
        <taxon>Isochrysidales</taxon>
        <taxon>Noelaerhabdaceae</taxon>
        <taxon>Emiliania</taxon>
    </lineage>
</organism>
<reference evidence="5" key="1">
    <citation type="journal article" date="2013" name="Nature">
        <title>Pan genome of the phytoplankton Emiliania underpins its global distribution.</title>
        <authorList>
            <person name="Read B.A."/>
            <person name="Kegel J."/>
            <person name="Klute M.J."/>
            <person name="Kuo A."/>
            <person name="Lefebvre S.C."/>
            <person name="Maumus F."/>
            <person name="Mayer C."/>
            <person name="Miller J."/>
            <person name="Monier A."/>
            <person name="Salamov A."/>
            <person name="Young J."/>
            <person name="Aguilar M."/>
            <person name="Claverie J.M."/>
            <person name="Frickenhaus S."/>
            <person name="Gonzalez K."/>
            <person name="Herman E.K."/>
            <person name="Lin Y.C."/>
            <person name="Napier J."/>
            <person name="Ogata H."/>
            <person name="Sarno A.F."/>
            <person name="Shmutz J."/>
            <person name="Schroeder D."/>
            <person name="de Vargas C."/>
            <person name="Verret F."/>
            <person name="von Dassow P."/>
            <person name="Valentin K."/>
            <person name="Van de Peer Y."/>
            <person name="Wheeler G."/>
            <person name="Dacks J.B."/>
            <person name="Delwiche C.F."/>
            <person name="Dyhrman S.T."/>
            <person name="Glockner G."/>
            <person name="John U."/>
            <person name="Richards T."/>
            <person name="Worden A.Z."/>
            <person name="Zhang X."/>
            <person name="Grigoriev I.V."/>
            <person name="Allen A.E."/>
            <person name="Bidle K."/>
            <person name="Borodovsky M."/>
            <person name="Bowler C."/>
            <person name="Brownlee C."/>
            <person name="Cock J.M."/>
            <person name="Elias M."/>
            <person name="Gladyshev V.N."/>
            <person name="Groth M."/>
            <person name="Guda C."/>
            <person name="Hadaegh A."/>
            <person name="Iglesias-Rodriguez M.D."/>
            <person name="Jenkins J."/>
            <person name="Jones B.M."/>
            <person name="Lawson T."/>
            <person name="Leese F."/>
            <person name="Lindquist E."/>
            <person name="Lobanov A."/>
            <person name="Lomsadze A."/>
            <person name="Malik S.B."/>
            <person name="Marsh M.E."/>
            <person name="Mackinder L."/>
            <person name="Mock T."/>
            <person name="Mueller-Roeber B."/>
            <person name="Pagarete A."/>
            <person name="Parker M."/>
            <person name="Probert I."/>
            <person name="Quesneville H."/>
            <person name="Raines C."/>
            <person name="Rensing S.A."/>
            <person name="Riano-Pachon D.M."/>
            <person name="Richier S."/>
            <person name="Rokitta S."/>
            <person name="Shiraiwa Y."/>
            <person name="Soanes D.M."/>
            <person name="van der Giezen M."/>
            <person name="Wahlund T.M."/>
            <person name="Williams B."/>
            <person name="Wilson W."/>
            <person name="Wolfe G."/>
            <person name="Wurch L.L."/>
        </authorList>
    </citation>
    <scope>NUCLEOTIDE SEQUENCE</scope>
</reference>
<accession>A0A0D3JLM8</accession>
<dbReference type="KEGG" id="ehx:EMIHUDRAFT_443857"/>
<reference evidence="4" key="2">
    <citation type="submission" date="2024-10" db="UniProtKB">
        <authorList>
            <consortium name="EnsemblProtists"/>
        </authorList>
    </citation>
    <scope>IDENTIFICATION</scope>
</reference>
<keyword evidence="3" id="KW-0732">Signal</keyword>
<dbReference type="KEGG" id="ehx:EMIHUDRAFT_446083"/>
<evidence type="ECO:0000313" key="5">
    <source>
        <dbReference type="Proteomes" id="UP000013827"/>
    </source>
</evidence>
<name>A0A0D3JLM8_EMIH1</name>
<protein>
    <submittedName>
        <fullName evidence="4">Uncharacterized protein</fullName>
    </submittedName>
</protein>
<dbReference type="RefSeq" id="XP_005776842.1">
    <property type="nucleotide sequence ID" value="XM_005776785.1"/>
</dbReference>
<keyword evidence="1" id="KW-0175">Coiled coil</keyword>
<dbReference type="GeneID" id="17269959"/>